<dbReference type="InterPro" id="IPR014001">
    <property type="entry name" value="Helicase_ATP-bd"/>
</dbReference>
<evidence type="ECO:0000256" key="6">
    <source>
        <dbReference type="ARBA" id="ARBA00022840"/>
    </source>
</evidence>
<dbReference type="HOGENOM" id="CLU_012117_1_0_9"/>
<dbReference type="Gene3D" id="3.40.50.300">
    <property type="entry name" value="P-loop containing nucleotide triphosphate hydrolases"/>
    <property type="match status" value="2"/>
</dbReference>
<evidence type="ECO:0000256" key="1">
    <source>
        <dbReference type="ARBA" id="ARBA00001966"/>
    </source>
</evidence>
<accession>L0F6W6</accession>
<gene>
    <name evidence="8 9" type="primary">dinG</name>
    <name evidence="12" type="ordered locus">Desdi_2108</name>
</gene>
<dbReference type="SMART" id="SM00479">
    <property type="entry name" value="EXOIII"/>
    <property type="match status" value="1"/>
</dbReference>
<dbReference type="AlphaFoldDB" id="L0F6W6"/>
<comment type="similarity">
    <text evidence="8 9">Belongs to the helicase family. DinG subfamily. Type 2 sub-subfamily.</text>
</comment>
<dbReference type="PANTHER" id="PTHR11472">
    <property type="entry name" value="DNA REPAIR DEAD HELICASE RAD3/XP-D SUBFAMILY MEMBER"/>
    <property type="match status" value="1"/>
</dbReference>
<dbReference type="CDD" id="cd06127">
    <property type="entry name" value="DEDDh"/>
    <property type="match status" value="1"/>
</dbReference>
<comment type="function">
    <text evidence="8 9">3'-5' exonuclease.</text>
</comment>
<evidence type="ECO:0000256" key="2">
    <source>
        <dbReference type="ARBA" id="ARBA00022722"/>
    </source>
</evidence>
<dbReference type="GO" id="GO:0003676">
    <property type="term" value="F:nucleic acid binding"/>
    <property type="evidence" value="ECO:0007669"/>
    <property type="project" value="InterPro"/>
</dbReference>
<dbReference type="PROSITE" id="PS51193">
    <property type="entry name" value="HELICASE_ATP_BIND_2"/>
    <property type="match status" value="1"/>
</dbReference>
<dbReference type="InterPro" id="IPR036397">
    <property type="entry name" value="RNaseH_sf"/>
</dbReference>
<keyword evidence="2 8" id="KW-0540">Nuclease</keyword>
<dbReference type="InterPro" id="IPR014013">
    <property type="entry name" value="Helic_SF1/SF2_ATP-bd_DinG/Rad3"/>
</dbReference>
<dbReference type="PANTHER" id="PTHR11472:SF34">
    <property type="entry name" value="REGULATOR OF TELOMERE ELONGATION HELICASE 1"/>
    <property type="match status" value="1"/>
</dbReference>
<dbReference type="GO" id="GO:0008408">
    <property type="term" value="F:3'-5' exonuclease activity"/>
    <property type="evidence" value="ECO:0007669"/>
    <property type="project" value="UniProtKB-UniRule"/>
</dbReference>
<dbReference type="Pfam" id="PF13307">
    <property type="entry name" value="Helicase_C_2"/>
    <property type="match status" value="1"/>
</dbReference>
<dbReference type="InterPro" id="IPR011545">
    <property type="entry name" value="DEAD/DEAH_box_helicase_dom"/>
</dbReference>
<evidence type="ECO:0000256" key="3">
    <source>
        <dbReference type="ARBA" id="ARBA00022741"/>
    </source>
</evidence>
<dbReference type="Proteomes" id="UP000010797">
    <property type="component" value="Chromosome"/>
</dbReference>
<evidence type="ECO:0000313" key="12">
    <source>
        <dbReference type="EMBL" id="AGA69549.1"/>
    </source>
</evidence>
<dbReference type="InterPro" id="IPR006555">
    <property type="entry name" value="ATP-dep_Helicase_C"/>
</dbReference>
<feature type="binding site" evidence="8">
    <location>
        <begin position="280"/>
        <end position="287"/>
    </location>
    <ligand>
        <name>ATP</name>
        <dbReference type="ChEBI" id="CHEBI:30616"/>
    </ligand>
</feature>
<comment type="cofactor">
    <cofactor evidence="1">
        <name>[4Fe-4S] cluster</name>
        <dbReference type="ChEBI" id="CHEBI:49883"/>
    </cofactor>
</comment>
<keyword evidence="12" id="KW-0347">Helicase</keyword>
<dbReference type="GO" id="GO:0043139">
    <property type="term" value="F:5'-3' DNA helicase activity"/>
    <property type="evidence" value="ECO:0007669"/>
    <property type="project" value="UniProtKB-EC"/>
</dbReference>
<dbReference type="HAMAP" id="MF_02206">
    <property type="entry name" value="DinG_exonucl"/>
    <property type="match status" value="1"/>
</dbReference>
<sequence>MIAKKIVVIDIETTGLDIYKDEIIEFAALSIDEGKDPEIFSVLVSPKRQVPERILRLTGLSFDELKQAQPIESYCDIILNLFRDAIIVGHNVNFDLGFVERALNIHFENPIWDTLEIARVFFPNMNNYRLADLVKRLDLEPLEKAHRAMNDAQAAWNLLKKCWEKGMTLDASFYQRALPLAGGSKLTGFLKELDKTIRKEFPDRLIRTDLVLYDQELGLFEPQEEEAPIPEDIKWIDQCFTPGGILESNLKGYESRPGQLHMAKAVAKALATSTHCVAEAGTGTGKSYAYLIPSLWWARKTNKKVVVATHTIPLQEQLYKKDLPILSQILPFSFHGVLLKGKGNYLCLKRWLTVQSHFTEYDYGERLALLSVMIWLRETSTGDWQEVSQIPSLSRLWGNLNAEEESCVPGKCPQANRCYMLHARKRAEEADLIIVNHSLLFSDIKTENNILPEFHELVIDEAHHLHQSALEQLGNEISLEQISRVLNLLSRSMAGSFYGNVKARAQLWERILSESLWNRFRGHLERLPEACDELFLQTEEVFASFEQILGNELSYRLTAHSQNESWWQTITVQIENFQGRLKAIVDLLKAMYNLLEPLDDEDAASLAYELSGRIRNLEEVRDCFNLAMQVEKSTRVSWLERNNRLLLKTSPVDVSTLLKEKLFKPLNSAVLTSATLSIANSFQHFLQENGLGTDTATLIVDSPFDYDQQMQFIVVKDLIEPNHSNLFDSEKIALFISEVTERMKGRTLVLFTSHQFLREIHHPLSRYLGDSGIELLAQGIDGGRHALLDAFINNPKSVLLGANSFWEGIDIPGDKLSCVILIKLPFGPPNRPLIAARSEYLEAQGKNAFYEFLLPEAVLRFKQGFGRLIRSKSDRGLVILCDNRVIEKRYGRIFLNSLPVKTHVRCNETQILDHIDNWLDEMRQKELLL</sequence>
<evidence type="ECO:0000259" key="10">
    <source>
        <dbReference type="PROSITE" id="PS51192"/>
    </source>
</evidence>
<dbReference type="InterPro" id="IPR013520">
    <property type="entry name" value="Ribonucl_H"/>
</dbReference>
<name>L0F6W6_DESDL</name>
<protein>
    <recommendedName>
        <fullName evidence="8 9">3'-5' exonuclease DinG</fullName>
        <ecNumber evidence="8 9">3.1.-.-</ecNumber>
    </recommendedName>
</protein>
<dbReference type="SMART" id="SM00487">
    <property type="entry name" value="DEXDc"/>
    <property type="match status" value="1"/>
</dbReference>
<dbReference type="SUPFAM" id="SSF52540">
    <property type="entry name" value="P-loop containing nucleoside triphosphate hydrolases"/>
    <property type="match status" value="2"/>
</dbReference>
<dbReference type="Pfam" id="PF00929">
    <property type="entry name" value="RNase_T"/>
    <property type="match status" value="1"/>
</dbReference>
<evidence type="ECO:0000313" key="13">
    <source>
        <dbReference type="Proteomes" id="UP000010797"/>
    </source>
</evidence>
<keyword evidence="13" id="KW-1185">Reference proteome</keyword>
<dbReference type="GO" id="GO:0006139">
    <property type="term" value="P:nucleobase-containing compound metabolic process"/>
    <property type="evidence" value="ECO:0007669"/>
    <property type="project" value="InterPro"/>
</dbReference>
<comment type="catalytic activity">
    <reaction evidence="7">
        <text>ATP + H2O = ADP + phosphate + H(+)</text>
        <dbReference type="Rhea" id="RHEA:13065"/>
        <dbReference type="ChEBI" id="CHEBI:15377"/>
        <dbReference type="ChEBI" id="CHEBI:15378"/>
        <dbReference type="ChEBI" id="CHEBI:30616"/>
        <dbReference type="ChEBI" id="CHEBI:43474"/>
        <dbReference type="ChEBI" id="CHEBI:456216"/>
        <dbReference type="EC" id="5.6.2.3"/>
    </reaction>
</comment>
<proteinExistence type="inferred from homology"/>
<dbReference type="InterPro" id="IPR006310">
    <property type="entry name" value="DinG"/>
</dbReference>
<keyword evidence="4 8" id="KW-0378">Hydrolase</keyword>
<dbReference type="EC" id="3.1.-.-" evidence="8 9"/>
<dbReference type="KEGG" id="ddl:Desdi_2108"/>
<keyword evidence="5 8" id="KW-0269">Exonuclease</keyword>
<dbReference type="SMART" id="SM00491">
    <property type="entry name" value="HELICc2"/>
    <property type="match status" value="1"/>
</dbReference>
<organism evidence="12 13">
    <name type="scientific">Desulfitobacterium dichloroeliminans (strain LMG P-21439 / DCA1)</name>
    <dbReference type="NCBI Taxonomy" id="871963"/>
    <lineage>
        <taxon>Bacteria</taxon>
        <taxon>Bacillati</taxon>
        <taxon>Bacillota</taxon>
        <taxon>Clostridia</taxon>
        <taxon>Eubacteriales</taxon>
        <taxon>Desulfitobacteriaceae</taxon>
        <taxon>Desulfitobacterium</taxon>
    </lineage>
</organism>
<dbReference type="Gene3D" id="3.30.420.10">
    <property type="entry name" value="Ribonuclease H-like superfamily/Ribonuclease H"/>
    <property type="match status" value="1"/>
</dbReference>
<dbReference type="RefSeq" id="WP_015262529.1">
    <property type="nucleotide sequence ID" value="NC_019903.1"/>
</dbReference>
<dbReference type="FunFam" id="3.30.420.10:FF:000045">
    <property type="entry name" value="3'-5' exonuclease DinG"/>
    <property type="match status" value="1"/>
</dbReference>
<reference evidence="13" key="1">
    <citation type="submission" date="2012-02" db="EMBL/GenBank/DDBJ databases">
        <title>Complete sequence of Desulfitobacterium dichloroeliminans LMG P-21439.</title>
        <authorList>
            <person name="Lucas S."/>
            <person name="Han J."/>
            <person name="Lapidus A."/>
            <person name="Cheng J.-F."/>
            <person name="Goodwin L."/>
            <person name="Pitluck S."/>
            <person name="Peters L."/>
            <person name="Ovchinnikova G."/>
            <person name="Teshima H."/>
            <person name="Detter J.C."/>
            <person name="Han C."/>
            <person name="Tapia R."/>
            <person name="Land M."/>
            <person name="Hauser L."/>
            <person name="Kyrpides N."/>
            <person name="Ivanova N."/>
            <person name="Pagani I."/>
            <person name="Kruse T."/>
            <person name="de Vos W.M."/>
            <person name="Boon N."/>
            <person name="Smidt H."/>
            <person name="Woyke T."/>
        </authorList>
    </citation>
    <scope>NUCLEOTIDE SEQUENCE [LARGE SCALE GENOMIC DNA]</scope>
    <source>
        <strain evidence="13">LMG P-21439 / DCA1</strain>
    </source>
</reference>
<feature type="domain" description="Helicase ATP-binding" evidence="11">
    <location>
        <begin position="245"/>
        <end position="539"/>
    </location>
</feature>
<dbReference type="STRING" id="871963.Desdi_2108"/>
<evidence type="ECO:0000256" key="9">
    <source>
        <dbReference type="RuleBase" id="RU364106"/>
    </source>
</evidence>
<dbReference type="GO" id="GO:0005524">
    <property type="term" value="F:ATP binding"/>
    <property type="evidence" value="ECO:0007669"/>
    <property type="project" value="UniProtKB-UniRule"/>
</dbReference>
<dbReference type="eggNOG" id="COG2176">
    <property type="taxonomic scope" value="Bacteria"/>
</dbReference>
<evidence type="ECO:0000256" key="7">
    <source>
        <dbReference type="ARBA" id="ARBA00048954"/>
    </source>
</evidence>
<dbReference type="InterPro" id="IPR012337">
    <property type="entry name" value="RNaseH-like_sf"/>
</dbReference>
<dbReference type="EMBL" id="CP003344">
    <property type="protein sequence ID" value="AGA69549.1"/>
    <property type="molecule type" value="Genomic_DNA"/>
</dbReference>
<dbReference type="Pfam" id="PF00270">
    <property type="entry name" value="DEAD"/>
    <property type="match status" value="1"/>
</dbReference>
<feature type="short sequence motif" description="DEAH box" evidence="8">
    <location>
        <begin position="460"/>
        <end position="463"/>
    </location>
</feature>
<evidence type="ECO:0000256" key="8">
    <source>
        <dbReference type="HAMAP-Rule" id="MF_02206"/>
    </source>
</evidence>
<feature type="domain" description="Helicase ATP-binding" evidence="10">
    <location>
        <begin position="267"/>
        <end position="511"/>
    </location>
</feature>
<evidence type="ECO:0000256" key="4">
    <source>
        <dbReference type="ARBA" id="ARBA00022801"/>
    </source>
</evidence>
<evidence type="ECO:0000259" key="11">
    <source>
        <dbReference type="PROSITE" id="PS51193"/>
    </source>
</evidence>
<keyword evidence="6 8" id="KW-0067">ATP-binding</keyword>
<dbReference type="InterPro" id="IPR027417">
    <property type="entry name" value="P-loop_NTPase"/>
</dbReference>
<dbReference type="GO" id="GO:0016887">
    <property type="term" value="F:ATP hydrolysis activity"/>
    <property type="evidence" value="ECO:0007669"/>
    <property type="project" value="RHEA"/>
</dbReference>
<dbReference type="eggNOG" id="COG1199">
    <property type="taxonomic scope" value="Bacteria"/>
</dbReference>
<dbReference type="NCBIfam" id="TIGR01407">
    <property type="entry name" value="dinG_rel"/>
    <property type="match status" value="1"/>
</dbReference>
<keyword evidence="3 8" id="KW-0547">Nucleotide-binding</keyword>
<evidence type="ECO:0000256" key="5">
    <source>
        <dbReference type="ARBA" id="ARBA00022839"/>
    </source>
</evidence>
<dbReference type="InterPro" id="IPR045028">
    <property type="entry name" value="DinG/Rad3-like"/>
</dbReference>
<dbReference type="OrthoDB" id="9803913at2"/>
<dbReference type="SUPFAM" id="SSF53098">
    <property type="entry name" value="Ribonuclease H-like"/>
    <property type="match status" value="1"/>
</dbReference>
<dbReference type="PROSITE" id="PS51192">
    <property type="entry name" value="HELICASE_ATP_BIND_1"/>
    <property type="match status" value="1"/>
</dbReference>